<keyword evidence="1" id="KW-0812">Transmembrane</keyword>
<dbReference type="InterPro" id="IPR034804">
    <property type="entry name" value="SQR/QFR_C/D"/>
</dbReference>
<feature type="transmembrane region" description="Helical" evidence="1">
    <location>
        <begin position="37"/>
        <end position="54"/>
    </location>
</feature>
<feature type="transmembrane region" description="Helical" evidence="1">
    <location>
        <begin position="142"/>
        <end position="163"/>
    </location>
</feature>
<gene>
    <name evidence="2" type="ORF">MRN14_18610</name>
</gene>
<feature type="transmembrane region" description="Helical" evidence="1">
    <location>
        <begin position="264"/>
        <end position="287"/>
    </location>
</feature>
<keyword evidence="1" id="KW-1133">Transmembrane helix</keyword>
<sequence>MRSLPLPIYTLILLIFLYPWFLKGFYLGNVGELNKSVSLLALAMAFGTPIYAMYLSIRLRQTPAADDTERSHRHFVLLGVIVPSLFTLIGVILYMLGMGMMAELFVYYTFWAIAAFIFLKSDTRDLSAVKTVPASLRVAHGISSLILVVFIAAHLTNHLAANWGGTTHIQVMETLRLYYREPLVEVLLIGTFLFQIVSGLILLSKHADKASDGYRTIQLATGLLVMVFFTSHITAVIGLGRSFASVDTNWDWLVYAPGLLKDPWNVRLVVHYGLGVFALLVHLLLGLRVVMTAHKGEKLANRMFWVCMITPFIITFFIMKPLVTA</sequence>
<evidence type="ECO:0000313" key="2">
    <source>
        <dbReference type="EMBL" id="XAG80427.1"/>
    </source>
</evidence>
<reference evidence="2" key="1">
    <citation type="submission" date="2022-03" db="EMBL/GenBank/DDBJ databases">
        <title>Sea Food Isolates.</title>
        <authorList>
            <person name="Li c."/>
        </authorList>
    </citation>
    <scope>NUCLEOTIDE SEQUENCE</scope>
    <source>
        <strain evidence="2">19NY03SH02</strain>
    </source>
</reference>
<evidence type="ECO:0000256" key="1">
    <source>
        <dbReference type="SAM" id="Phobius"/>
    </source>
</evidence>
<accession>A0AAU6V1V6</accession>
<feature type="transmembrane region" description="Helical" evidence="1">
    <location>
        <begin position="223"/>
        <end position="244"/>
    </location>
</feature>
<dbReference type="SUPFAM" id="SSF81343">
    <property type="entry name" value="Fumarate reductase respiratory complex transmembrane subunits"/>
    <property type="match status" value="1"/>
</dbReference>
<organism evidence="2">
    <name type="scientific">bacterium 19NY03SH02</name>
    <dbReference type="NCBI Taxonomy" id="2920631"/>
    <lineage>
        <taxon>Bacteria</taxon>
    </lineage>
</organism>
<name>A0AAU6V1V6_UNCXX</name>
<feature type="transmembrane region" description="Helical" evidence="1">
    <location>
        <begin position="75"/>
        <end position="98"/>
    </location>
</feature>
<feature type="transmembrane region" description="Helical" evidence="1">
    <location>
        <begin position="7"/>
        <end position="25"/>
    </location>
</feature>
<feature type="transmembrane region" description="Helical" evidence="1">
    <location>
        <begin position="104"/>
        <end position="121"/>
    </location>
</feature>
<feature type="transmembrane region" description="Helical" evidence="1">
    <location>
        <begin position="183"/>
        <end position="203"/>
    </location>
</feature>
<protein>
    <submittedName>
        <fullName evidence="2">Uncharacterized protein</fullName>
    </submittedName>
</protein>
<dbReference type="EMBL" id="CP095354">
    <property type="protein sequence ID" value="XAG80427.1"/>
    <property type="molecule type" value="Genomic_DNA"/>
</dbReference>
<dbReference type="GO" id="GO:0016020">
    <property type="term" value="C:membrane"/>
    <property type="evidence" value="ECO:0007669"/>
    <property type="project" value="InterPro"/>
</dbReference>
<proteinExistence type="predicted"/>
<feature type="transmembrane region" description="Helical" evidence="1">
    <location>
        <begin position="299"/>
        <end position="319"/>
    </location>
</feature>
<keyword evidence="1" id="KW-0472">Membrane</keyword>
<dbReference type="AlphaFoldDB" id="A0AAU6V1V6"/>